<dbReference type="PANTHER" id="PTHR43707:SF1">
    <property type="entry name" value="HISTIDINE--TRNA LIGASE, MITOCHONDRIAL-RELATED"/>
    <property type="match status" value="1"/>
</dbReference>
<evidence type="ECO:0000256" key="8">
    <source>
        <dbReference type="HAMAP-Rule" id="MF_00125"/>
    </source>
</evidence>
<evidence type="ECO:0000259" key="10">
    <source>
        <dbReference type="Pfam" id="PF13393"/>
    </source>
</evidence>
<dbReference type="EMBL" id="JAPDOD010000027">
    <property type="protein sequence ID" value="MDA0163699.1"/>
    <property type="molecule type" value="Genomic_DNA"/>
</dbReference>
<evidence type="ECO:0000256" key="1">
    <source>
        <dbReference type="ARBA" id="ARBA00004496"/>
    </source>
</evidence>
<dbReference type="Proteomes" id="UP001149140">
    <property type="component" value="Unassembled WGS sequence"/>
</dbReference>
<dbReference type="InterPro" id="IPR041715">
    <property type="entry name" value="HisRS-like_core"/>
</dbReference>
<evidence type="ECO:0000256" key="7">
    <source>
        <dbReference type="ARBA" id="ARBA00025246"/>
    </source>
</evidence>
<evidence type="ECO:0000256" key="4">
    <source>
        <dbReference type="ARBA" id="ARBA00011496"/>
    </source>
</evidence>
<dbReference type="HAMAP" id="MF_00125">
    <property type="entry name" value="HisZ"/>
    <property type="match status" value="1"/>
</dbReference>
<dbReference type="PIRSF" id="PIRSF001549">
    <property type="entry name" value="His-tRNA_synth"/>
    <property type="match status" value="1"/>
</dbReference>
<comment type="similarity">
    <text evidence="3 8">Belongs to the class-II aminoacyl-tRNA synthetase family. HisZ subfamily.</text>
</comment>
<dbReference type="Gene3D" id="3.30.930.10">
    <property type="entry name" value="Bira Bifunctional Protein, Domain 2"/>
    <property type="match status" value="1"/>
</dbReference>
<organism evidence="11 12">
    <name type="scientific">Solirubrobacter ginsenosidimutans</name>
    <dbReference type="NCBI Taxonomy" id="490573"/>
    <lineage>
        <taxon>Bacteria</taxon>
        <taxon>Bacillati</taxon>
        <taxon>Actinomycetota</taxon>
        <taxon>Thermoleophilia</taxon>
        <taxon>Solirubrobacterales</taxon>
        <taxon>Solirubrobacteraceae</taxon>
        <taxon>Solirubrobacter</taxon>
    </lineage>
</organism>
<evidence type="ECO:0000313" key="11">
    <source>
        <dbReference type="EMBL" id="MDA0163699.1"/>
    </source>
</evidence>
<dbReference type="GO" id="GO:0006427">
    <property type="term" value="P:histidyl-tRNA aminoacylation"/>
    <property type="evidence" value="ECO:0007669"/>
    <property type="project" value="TreeGrafter"/>
</dbReference>
<feature type="binding site" evidence="9">
    <location>
        <position position="121"/>
    </location>
    <ligand>
        <name>L-histidine</name>
        <dbReference type="ChEBI" id="CHEBI:57595"/>
    </ligand>
</feature>
<keyword evidence="11" id="KW-0328">Glycosyltransferase</keyword>
<dbReference type="GO" id="GO:0016757">
    <property type="term" value="F:glycosyltransferase activity"/>
    <property type="evidence" value="ECO:0007669"/>
    <property type="project" value="UniProtKB-KW"/>
</dbReference>
<gene>
    <name evidence="8" type="primary">hisZ</name>
    <name evidence="11" type="ORF">OM076_25730</name>
</gene>
<keyword evidence="8" id="KW-0368">Histidine biosynthesis</keyword>
<dbReference type="GO" id="GO:0004821">
    <property type="term" value="F:histidine-tRNA ligase activity"/>
    <property type="evidence" value="ECO:0007669"/>
    <property type="project" value="TreeGrafter"/>
</dbReference>
<comment type="caution">
    <text evidence="11">The sequence shown here is derived from an EMBL/GenBank/DDBJ whole genome shotgun (WGS) entry which is preliminary data.</text>
</comment>
<comment type="function">
    <text evidence="7 8">Required for the first step of histidine biosynthesis. May allow the feedback regulation of ATP phosphoribosyltransferase activity by histidine.</text>
</comment>
<name>A0A9X3MVX8_9ACTN</name>
<proteinExistence type="inferred from homology"/>
<evidence type="ECO:0000256" key="5">
    <source>
        <dbReference type="ARBA" id="ARBA00020397"/>
    </source>
</evidence>
<keyword evidence="6 8" id="KW-0963">Cytoplasm</keyword>
<keyword evidence="11" id="KW-0808">Transferase</keyword>
<evidence type="ECO:0000256" key="2">
    <source>
        <dbReference type="ARBA" id="ARBA00004667"/>
    </source>
</evidence>
<keyword evidence="8" id="KW-0028">Amino-acid biosynthesis</keyword>
<feature type="binding site" evidence="9">
    <location>
        <begin position="77"/>
        <end position="79"/>
    </location>
    <ligand>
        <name>L-histidine</name>
        <dbReference type="ChEBI" id="CHEBI:57595"/>
    </ligand>
</feature>
<feature type="domain" description="Class II Histidinyl-tRNA synthetase (HisRS)-like catalytic core" evidence="10">
    <location>
        <begin position="8"/>
        <end position="300"/>
    </location>
</feature>
<accession>A0A9X3MVX8</accession>
<dbReference type="CDD" id="cd00773">
    <property type="entry name" value="HisRS-like_core"/>
    <property type="match status" value="1"/>
</dbReference>
<dbReference type="InterPro" id="IPR045864">
    <property type="entry name" value="aa-tRNA-synth_II/BPL/LPL"/>
</dbReference>
<dbReference type="PANTHER" id="PTHR43707">
    <property type="entry name" value="HISTIDYL-TRNA SYNTHETASE"/>
    <property type="match status" value="1"/>
</dbReference>
<feature type="binding site" evidence="9">
    <location>
        <position position="125"/>
    </location>
    <ligand>
        <name>L-histidine</name>
        <dbReference type="ChEBI" id="CHEBI:57595"/>
    </ligand>
</feature>
<protein>
    <recommendedName>
        <fullName evidence="5 8">ATP phosphoribosyltransferase regulatory subunit</fullName>
    </recommendedName>
</protein>
<comment type="miscellaneous">
    <text evidence="8">This function is generally fulfilled by the C-terminal part of HisG, which is missing in some bacteria such as this one.</text>
</comment>
<dbReference type="Pfam" id="PF13393">
    <property type="entry name" value="tRNA-synt_His"/>
    <property type="match status" value="1"/>
</dbReference>
<feature type="binding site" evidence="9">
    <location>
        <position position="250"/>
    </location>
    <ligand>
        <name>L-histidine</name>
        <dbReference type="ChEBI" id="CHEBI:57595"/>
    </ligand>
</feature>
<comment type="pathway">
    <text evidence="2 8">Amino-acid biosynthesis; L-histidine biosynthesis; L-histidine from 5-phospho-alpha-D-ribose 1-diphosphate: step 1/9.</text>
</comment>
<evidence type="ECO:0000313" key="12">
    <source>
        <dbReference type="Proteomes" id="UP001149140"/>
    </source>
</evidence>
<evidence type="ECO:0000256" key="3">
    <source>
        <dbReference type="ARBA" id="ARBA00005539"/>
    </source>
</evidence>
<dbReference type="GO" id="GO:0000105">
    <property type="term" value="P:L-histidine biosynthetic process"/>
    <property type="evidence" value="ECO:0007669"/>
    <property type="project" value="UniProtKB-UniRule"/>
</dbReference>
<dbReference type="GO" id="GO:0005737">
    <property type="term" value="C:cytoplasm"/>
    <property type="evidence" value="ECO:0007669"/>
    <property type="project" value="UniProtKB-SubCell"/>
</dbReference>
<evidence type="ECO:0000256" key="6">
    <source>
        <dbReference type="ARBA" id="ARBA00022490"/>
    </source>
</evidence>
<dbReference type="InterPro" id="IPR004517">
    <property type="entry name" value="HisZ"/>
</dbReference>
<dbReference type="RefSeq" id="WP_270042945.1">
    <property type="nucleotide sequence ID" value="NZ_JAPDOD010000027.1"/>
</dbReference>
<dbReference type="InterPro" id="IPR004516">
    <property type="entry name" value="HisRS/HisZ"/>
</dbReference>
<sequence length="309" mass="33540">MIHPIPSGTRDVLPDELRELRVITDGIRAVFEAHDYGEVATPALEYEEVLTRGDQAAADPAYRLFDEHGNVLVLRSDMTIPIARVVATRYPTAPTPLRFYYLQHAYRAVRQHRGHPREILQAGIELVGAPGPAGTAEAVSVLCAALDAAGLRTYRVGLGDASLFPRALERAGVDESARPRILNELATRDLVGLERELGRVGSAELLELARTRGGVEVLDGVPEADTLRALYAGLSDDVKERVIFDLGLVRTLGYYTGAVFEVYDAAFGSPLGGGGRYDDLLGRFGRELPACGWALDVERVHAARLEEGA</sequence>
<reference evidence="11" key="1">
    <citation type="submission" date="2022-10" db="EMBL/GenBank/DDBJ databases">
        <title>The WGS of Solirubrobacter ginsenosidimutans DSM 21036.</title>
        <authorList>
            <person name="Jiang Z."/>
        </authorList>
    </citation>
    <scope>NUCLEOTIDE SEQUENCE</scope>
    <source>
        <strain evidence="11">DSM 21036</strain>
    </source>
</reference>
<feature type="binding site" evidence="9">
    <location>
        <begin position="254"/>
        <end position="255"/>
    </location>
    <ligand>
        <name>L-histidine</name>
        <dbReference type="ChEBI" id="CHEBI:57595"/>
    </ligand>
</feature>
<feature type="binding site" evidence="9">
    <location>
        <position position="107"/>
    </location>
    <ligand>
        <name>L-histidine</name>
        <dbReference type="ChEBI" id="CHEBI:57595"/>
    </ligand>
</feature>
<keyword evidence="12" id="KW-1185">Reference proteome</keyword>
<comment type="subcellular location">
    <subcellularLocation>
        <location evidence="1 8">Cytoplasm</location>
    </subcellularLocation>
</comment>
<dbReference type="AlphaFoldDB" id="A0A9X3MVX8"/>
<dbReference type="SUPFAM" id="SSF55681">
    <property type="entry name" value="Class II aaRS and biotin synthetases"/>
    <property type="match status" value="1"/>
</dbReference>
<evidence type="ECO:0000256" key="9">
    <source>
        <dbReference type="PIRSR" id="PIRSR001549-1"/>
    </source>
</evidence>
<comment type="subunit">
    <text evidence="4 8">Heteromultimer composed of HisG and HisZ subunits.</text>
</comment>